<name>E2C5W1_HARSA</name>
<accession>E2C5W1</accession>
<feature type="non-terminal residue" evidence="1">
    <location>
        <position position="30"/>
    </location>
</feature>
<dbReference type="Proteomes" id="UP000008237">
    <property type="component" value="Unassembled WGS sequence"/>
</dbReference>
<dbReference type="InParanoid" id="E2C5W1"/>
<sequence length="30" mass="3599">LNPLDFFMVFLKSIMYSSLINDVDELHRKI</sequence>
<protein>
    <submittedName>
        <fullName evidence="1">Uncharacterized protein</fullName>
    </submittedName>
</protein>
<evidence type="ECO:0000313" key="2">
    <source>
        <dbReference type="Proteomes" id="UP000008237"/>
    </source>
</evidence>
<evidence type="ECO:0000313" key="1">
    <source>
        <dbReference type="EMBL" id="EFN76670.1"/>
    </source>
</evidence>
<gene>
    <name evidence="1" type="ORF">EAI_05040</name>
</gene>
<dbReference type="AlphaFoldDB" id="E2C5W1"/>
<dbReference type="EMBL" id="GL452853">
    <property type="protein sequence ID" value="EFN76670.1"/>
    <property type="molecule type" value="Genomic_DNA"/>
</dbReference>
<keyword evidence="2" id="KW-1185">Reference proteome</keyword>
<reference evidence="1 2" key="1">
    <citation type="journal article" date="2010" name="Science">
        <title>Genomic comparison of the ants Camponotus floridanus and Harpegnathos saltator.</title>
        <authorList>
            <person name="Bonasio R."/>
            <person name="Zhang G."/>
            <person name="Ye C."/>
            <person name="Mutti N.S."/>
            <person name="Fang X."/>
            <person name="Qin N."/>
            <person name="Donahue G."/>
            <person name="Yang P."/>
            <person name="Li Q."/>
            <person name="Li C."/>
            <person name="Zhang P."/>
            <person name="Huang Z."/>
            <person name="Berger S.L."/>
            <person name="Reinberg D."/>
            <person name="Wang J."/>
            <person name="Liebig J."/>
        </authorList>
    </citation>
    <scope>NUCLEOTIDE SEQUENCE [LARGE SCALE GENOMIC DNA]</scope>
    <source>
        <strain evidence="1 2">R22 G/1</strain>
    </source>
</reference>
<proteinExistence type="predicted"/>
<organism evidence="2">
    <name type="scientific">Harpegnathos saltator</name>
    <name type="common">Jerdon's jumping ant</name>
    <dbReference type="NCBI Taxonomy" id="610380"/>
    <lineage>
        <taxon>Eukaryota</taxon>
        <taxon>Metazoa</taxon>
        <taxon>Ecdysozoa</taxon>
        <taxon>Arthropoda</taxon>
        <taxon>Hexapoda</taxon>
        <taxon>Insecta</taxon>
        <taxon>Pterygota</taxon>
        <taxon>Neoptera</taxon>
        <taxon>Endopterygota</taxon>
        <taxon>Hymenoptera</taxon>
        <taxon>Apocrita</taxon>
        <taxon>Aculeata</taxon>
        <taxon>Formicoidea</taxon>
        <taxon>Formicidae</taxon>
        <taxon>Ponerinae</taxon>
        <taxon>Ponerini</taxon>
        <taxon>Harpegnathos</taxon>
    </lineage>
</organism>
<feature type="non-terminal residue" evidence="1">
    <location>
        <position position="1"/>
    </location>
</feature>